<accession>A0ACD5ZZY2</accession>
<dbReference type="EnsemblPlants" id="AVESA.00010b.r2.7CG0670600.1">
    <property type="protein sequence ID" value="AVESA.00010b.r2.7CG0670600.1.CDS"/>
    <property type="gene ID" value="AVESA.00010b.r2.7CG0670600"/>
</dbReference>
<dbReference type="Proteomes" id="UP001732700">
    <property type="component" value="Chromosome 7C"/>
</dbReference>
<keyword evidence="2" id="KW-1185">Reference proteome</keyword>
<protein>
    <submittedName>
        <fullName evidence="1">Uncharacterized protein</fullName>
    </submittedName>
</protein>
<sequence>MGQARAYLLASLAAFYLITIAILQVTASMTSDLDMLWGNTKVLQDSTGQETVALSLDRTTTSAFRSKRTYLFGRTDIDIKLVPGNSAGIVLAFYMMTEGSWNFHNEIDIEFLGNSTGNPCTMHTNLYARGKGSREKGYRLPFDPTLDFHTYSIIWRQQYIQILVDDKPIRHIKNQESYNGSPYPNYQPMRVYCTIWNADDWATQGGQVKTDWTLAPFTAYFRNFKATPCSSPNQSSKICGQELDGTQKQQLEEADAKNKIYDYCSDPKRRIGSTEDCKSQ</sequence>
<evidence type="ECO:0000313" key="1">
    <source>
        <dbReference type="EnsemblPlants" id="AVESA.00010b.r2.7CG0670600.1.CDS"/>
    </source>
</evidence>
<evidence type="ECO:0000313" key="2">
    <source>
        <dbReference type="Proteomes" id="UP001732700"/>
    </source>
</evidence>
<reference evidence="1" key="2">
    <citation type="submission" date="2025-09" db="UniProtKB">
        <authorList>
            <consortium name="EnsemblPlants"/>
        </authorList>
    </citation>
    <scope>IDENTIFICATION</scope>
</reference>
<organism evidence="1 2">
    <name type="scientific">Avena sativa</name>
    <name type="common">Oat</name>
    <dbReference type="NCBI Taxonomy" id="4498"/>
    <lineage>
        <taxon>Eukaryota</taxon>
        <taxon>Viridiplantae</taxon>
        <taxon>Streptophyta</taxon>
        <taxon>Embryophyta</taxon>
        <taxon>Tracheophyta</taxon>
        <taxon>Spermatophyta</taxon>
        <taxon>Magnoliopsida</taxon>
        <taxon>Liliopsida</taxon>
        <taxon>Poales</taxon>
        <taxon>Poaceae</taxon>
        <taxon>BOP clade</taxon>
        <taxon>Pooideae</taxon>
        <taxon>Poodae</taxon>
        <taxon>Poeae</taxon>
        <taxon>Poeae Chloroplast Group 1 (Aveneae type)</taxon>
        <taxon>Aveninae</taxon>
        <taxon>Avena</taxon>
    </lineage>
</organism>
<proteinExistence type="predicted"/>
<reference evidence="1" key="1">
    <citation type="submission" date="2021-05" db="EMBL/GenBank/DDBJ databases">
        <authorList>
            <person name="Scholz U."/>
            <person name="Mascher M."/>
            <person name="Fiebig A."/>
        </authorList>
    </citation>
    <scope>NUCLEOTIDE SEQUENCE [LARGE SCALE GENOMIC DNA]</scope>
</reference>
<name>A0ACD5ZZY2_AVESA</name>